<sequence length="1449" mass="161345">MGWDALDRYTVSAEECVYAQEDGGPMTTPSTGPNRDDHEQDTLHDRINSLSSTRGEDSTKSGRDHPTQNQEESTNFDRVPPTENGVDQENKEREDQLTSYEVKGTTGPGKKLSDPIEARPYIHISPAREQVTPGNVIAGLFGLYRAGVTSTSRFNLKASLGIKDYKKTFEFIIHKPRNTKRFDFYISVTPYEATAFKTLAANVAAMYPESFEFEIVPFNPVAAFDSEDGNARVGGRRIASLDDIIDLENLAGFEDPEVFVDHSIGSGHDLSSEQAEEQLVREGVPLRPEEVREEKRPSLVRWKGIASKKDDWMTLLRPFSDLAIDSDDQYRSPLSVLLEQAVHTDDPFIFQATFRPRSNWTSEAETHKRNLKMGNHGTLSAFKNEFARQMFGTSDQERRNIHRGDISEQVGGSVSAGDDDKITGSRMEQIDRKQPTTTFDLTLRAACDEQTVQSISNAFTSLSGPYYGIEGELLGFNNKEFARLCHARQASISGFTGRFSKGDPLICASPDELANFVVVPHTDALPRASRGSSGGSPDARSPLTATDEDLLSQYDYGMHIGYAETAVDNRRDIPIRLSAEQLTHHILRAATTGGGKTTAMVNDALSAYQSFDGPIFVFDRKGGTMADEYKKAHFKQFGNLDDVLHVPVPGPNDEVLAFPYFDIRPQLAAGVSRTVAVQEKVDRYNELLVYVLGREMTQQAFVAQEILNNLIKAMFDPVYGRDAWPIQDLFQVAYEMQQGQLPEVSDRTLRLALTRHLHADEQRFQTSIDAVMNRITKLAERSFVWRVLNFVPEWNGEKGCYANQSPMFDIQDVLASKKVVLVDTGDLRPASSNLFTFMLLDYIWSGARLRHRLRNTPPVEDGYVINLIIDEAAAMLQSELVRDDMIPDGREFGLSLEVIVHFAEQVKADALDVSSYKEILRNINTKLIGKLAVDDELVMTLFHEGIEDEELVDRITSLPRGEWVAQLPDTGFMTDIPEIVTMLPVDIPDGHSDSDNPVINKTVSTQGHVFSDINAEITRTTRRDHCLLPGSNTDASDEQLSAEHRRGINGSENSQNRDFEIGVSGENRDANGEGKKTGSNPQTQLGTGSPNTPSTEGQPRSNEHGEQAESGASRVPADDLTDDLGSRRPPRETNDENETDGGVPRSADEGDSNLGDRVDGFLYGGVDPSSEDPSKTDDADTDEERGTSADNTDDQSASDAPNENATESADKKDRETREGIDKSLTVEERHFLTAIVTTVNGNHPAYDVVNSMERIKNQFDEVDEEKLIELGYLEKRTENLRVYYTVTRDGQRACGAKVATGEDQGDVNEKTYHKVMVEAFARSLARDPNNHYFVKKYTPLHGTDVKPDVVGYDGKDPVIIGEVISNVHPSLMVKHYDDFNRFDVEMKIWIVPNLSVAWDITRALANAGRIDELPPKRSKRTYEKLTEAIWGEDGEWTFVGAPNLLDDLD</sequence>
<dbReference type="Gene3D" id="3.40.50.300">
    <property type="entry name" value="P-loop containing nucleotide triphosphate hydrolases"/>
    <property type="match status" value="2"/>
</dbReference>
<accession>A0AAJ4R5I3</accession>
<feature type="compositionally biased region" description="Polar residues" evidence="1">
    <location>
        <begin position="1188"/>
        <end position="1207"/>
    </location>
</feature>
<name>A0AAJ4R5I3_9EURY</name>
<evidence type="ECO:0000313" key="2">
    <source>
        <dbReference type="EMBL" id="RNJ22540.1"/>
    </source>
</evidence>
<feature type="region of interest" description="Disordered" evidence="1">
    <location>
        <begin position="16"/>
        <end position="114"/>
    </location>
</feature>
<dbReference type="PANTHER" id="PTHR30121">
    <property type="entry name" value="UNCHARACTERIZED PROTEIN YJGR-RELATED"/>
    <property type="match status" value="1"/>
</dbReference>
<protein>
    <recommendedName>
        <fullName evidence="4">ATP-binding protein</fullName>
    </recommendedName>
</protein>
<dbReference type="InterPro" id="IPR051162">
    <property type="entry name" value="T4SS_component"/>
</dbReference>
<proteinExistence type="predicted"/>
<dbReference type="PANTHER" id="PTHR30121:SF6">
    <property type="entry name" value="SLR6007 PROTEIN"/>
    <property type="match status" value="1"/>
</dbReference>
<feature type="compositionally biased region" description="Basic and acidic residues" evidence="1">
    <location>
        <begin position="34"/>
        <end position="47"/>
    </location>
</feature>
<feature type="compositionally biased region" description="Basic and acidic residues" evidence="1">
    <location>
        <begin position="1124"/>
        <end position="1134"/>
    </location>
</feature>
<dbReference type="Proteomes" id="UP000270581">
    <property type="component" value="Unassembled WGS sequence"/>
</dbReference>
<feature type="compositionally biased region" description="Polar residues" evidence="1">
    <location>
        <begin position="1077"/>
        <end position="1100"/>
    </location>
</feature>
<gene>
    <name evidence="2" type="ORF">Nmn1133_12895</name>
</gene>
<feature type="region of interest" description="Disordered" evidence="1">
    <location>
        <begin position="1024"/>
        <end position="1222"/>
    </location>
</feature>
<organism evidence="2 3">
    <name type="scientific">Halosegnis longus</name>
    <dbReference type="NCBI Taxonomy" id="2216012"/>
    <lineage>
        <taxon>Archaea</taxon>
        <taxon>Methanobacteriati</taxon>
        <taxon>Methanobacteriota</taxon>
        <taxon>Stenosarchaea group</taxon>
        <taxon>Halobacteria</taxon>
        <taxon>Halobacteriales</taxon>
        <taxon>Natronomonadaceae</taxon>
        <taxon>Halosegnis</taxon>
    </lineage>
</organism>
<comment type="caution">
    <text evidence="2">The sequence shown here is derived from an EMBL/GenBank/DDBJ whole genome shotgun (WGS) entry which is preliminary data.</text>
</comment>
<dbReference type="InterPro" id="IPR027417">
    <property type="entry name" value="P-loop_NTPase"/>
</dbReference>
<dbReference type="SUPFAM" id="SSF52540">
    <property type="entry name" value="P-loop containing nucleoside triphosphate hydrolases"/>
    <property type="match status" value="1"/>
</dbReference>
<evidence type="ECO:0000256" key="1">
    <source>
        <dbReference type="SAM" id="MobiDB-lite"/>
    </source>
</evidence>
<feature type="compositionally biased region" description="Basic and acidic residues" evidence="1">
    <location>
        <begin position="1208"/>
        <end position="1222"/>
    </location>
</feature>
<feature type="compositionally biased region" description="Basic and acidic residues" evidence="1">
    <location>
        <begin position="1055"/>
        <end position="1076"/>
    </location>
</feature>
<keyword evidence="3" id="KW-1185">Reference proteome</keyword>
<feature type="compositionally biased region" description="Basic and acidic residues" evidence="1">
    <location>
        <begin position="54"/>
        <end position="66"/>
    </location>
</feature>
<dbReference type="EMBL" id="RJJC01000002">
    <property type="protein sequence ID" value="RNJ22540.1"/>
    <property type="molecule type" value="Genomic_DNA"/>
</dbReference>
<reference evidence="2 3" key="1">
    <citation type="submission" date="2018-11" db="EMBL/GenBank/DDBJ databases">
        <title>Genome sequences of Natronomonas sp. CBA1133.</title>
        <authorList>
            <person name="Roh S.W."/>
            <person name="Cha I.-T."/>
        </authorList>
    </citation>
    <scope>NUCLEOTIDE SEQUENCE [LARGE SCALE GENOMIC DNA]</scope>
    <source>
        <strain evidence="2 3">CBA1133</strain>
    </source>
</reference>
<evidence type="ECO:0000313" key="3">
    <source>
        <dbReference type="Proteomes" id="UP000270581"/>
    </source>
</evidence>
<evidence type="ECO:0008006" key="4">
    <source>
        <dbReference type="Google" id="ProtNLM"/>
    </source>
</evidence>